<reference evidence="6 8" key="2">
    <citation type="journal article" date="2014" name="BMC Genomics">
        <title>An improved genome release (version Mt4.0) for the model legume Medicago truncatula.</title>
        <authorList>
            <person name="Tang H."/>
            <person name="Krishnakumar V."/>
            <person name="Bidwell S."/>
            <person name="Rosen B."/>
            <person name="Chan A."/>
            <person name="Zhou S."/>
            <person name="Gentzbittel L."/>
            <person name="Childs K.L."/>
            <person name="Yandell M."/>
            <person name="Gundlach H."/>
            <person name="Mayer K.F."/>
            <person name="Schwartz D.C."/>
            <person name="Town C.D."/>
        </authorList>
    </citation>
    <scope>GENOME REANNOTATION</scope>
    <source>
        <strain evidence="7 8">cv. Jemalong A17</strain>
    </source>
</reference>
<evidence type="ECO:0000313" key="7">
    <source>
        <dbReference type="EnsemblPlants" id="AET03751"/>
    </source>
</evidence>
<reference evidence="7" key="3">
    <citation type="submission" date="2015-04" db="UniProtKB">
        <authorList>
            <consortium name="EnsemblPlants"/>
        </authorList>
    </citation>
    <scope>IDENTIFICATION</scope>
    <source>
        <strain evidence="7">cv. Jemalong A17</strain>
    </source>
</reference>
<dbReference type="AlphaFoldDB" id="G7LB78"/>
<accession>G7LB78</accession>
<dbReference type="GO" id="GO:0008661">
    <property type="term" value="F:1-deoxy-D-xylulose-5-phosphate synthase activity"/>
    <property type="evidence" value="ECO:0007669"/>
    <property type="project" value="InterPro"/>
</dbReference>
<reference evidence="6 8" key="1">
    <citation type="journal article" date="2011" name="Nature">
        <title>The Medicago genome provides insight into the evolution of rhizobial symbioses.</title>
        <authorList>
            <person name="Young N.D."/>
            <person name="Debelle F."/>
            <person name="Oldroyd G.E."/>
            <person name="Geurts R."/>
            <person name="Cannon S.B."/>
            <person name="Udvardi M.K."/>
            <person name="Benedito V.A."/>
            <person name="Mayer K.F."/>
            <person name="Gouzy J."/>
            <person name="Schoof H."/>
            <person name="Van de Peer Y."/>
            <person name="Proost S."/>
            <person name="Cook D.R."/>
            <person name="Meyers B.C."/>
            <person name="Spannagl M."/>
            <person name="Cheung F."/>
            <person name="De Mita S."/>
            <person name="Krishnakumar V."/>
            <person name="Gundlach H."/>
            <person name="Zhou S."/>
            <person name="Mudge J."/>
            <person name="Bharti A.K."/>
            <person name="Murray J.D."/>
            <person name="Naoumkina M.A."/>
            <person name="Rosen B."/>
            <person name="Silverstein K.A."/>
            <person name="Tang H."/>
            <person name="Rombauts S."/>
            <person name="Zhao P.X."/>
            <person name="Zhou P."/>
            <person name="Barbe V."/>
            <person name="Bardou P."/>
            <person name="Bechner M."/>
            <person name="Bellec A."/>
            <person name="Berger A."/>
            <person name="Berges H."/>
            <person name="Bidwell S."/>
            <person name="Bisseling T."/>
            <person name="Choisne N."/>
            <person name="Couloux A."/>
            <person name="Denny R."/>
            <person name="Deshpande S."/>
            <person name="Dai X."/>
            <person name="Doyle J.J."/>
            <person name="Dudez A.M."/>
            <person name="Farmer A.D."/>
            <person name="Fouteau S."/>
            <person name="Franken C."/>
            <person name="Gibelin C."/>
            <person name="Gish J."/>
            <person name="Goldstein S."/>
            <person name="Gonzalez A.J."/>
            <person name="Green P.J."/>
            <person name="Hallab A."/>
            <person name="Hartog M."/>
            <person name="Hua A."/>
            <person name="Humphray S.J."/>
            <person name="Jeong D.H."/>
            <person name="Jing Y."/>
            <person name="Jocker A."/>
            <person name="Kenton S.M."/>
            <person name="Kim D.J."/>
            <person name="Klee K."/>
            <person name="Lai H."/>
            <person name="Lang C."/>
            <person name="Lin S."/>
            <person name="Macmil S.L."/>
            <person name="Magdelenat G."/>
            <person name="Matthews L."/>
            <person name="McCorrison J."/>
            <person name="Monaghan E.L."/>
            <person name="Mun J.H."/>
            <person name="Najar F.Z."/>
            <person name="Nicholson C."/>
            <person name="Noirot C."/>
            <person name="O'Bleness M."/>
            <person name="Paule C.R."/>
            <person name="Poulain J."/>
            <person name="Prion F."/>
            <person name="Qin B."/>
            <person name="Qu C."/>
            <person name="Retzel E.F."/>
            <person name="Riddle C."/>
            <person name="Sallet E."/>
            <person name="Samain S."/>
            <person name="Samson N."/>
            <person name="Sanders I."/>
            <person name="Saurat O."/>
            <person name="Scarpelli C."/>
            <person name="Schiex T."/>
            <person name="Segurens B."/>
            <person name="Severin A.J."/>
            <person name="Sherrier D.J."/>
            <person name="Shi R."/>
            <person name="Sims S."/>
            <person name="Singer S.R."/>
            <person name="Sinharoy S."/>
            <person name="Sterck L."/>
            <person name="Viollet A."/>
            <person name="Wang B.B."/>
            <person name="Wang K."/>
            <person name="Wang M."/>
            <person name="Wang X."/>
            <person name="Warfsmann J."/>
            <person name="Weissenbach J."/>
            <person name="White D.D."/>
            <person name="White J.D."/>
            <person name="Wiley G.B."/>
            <person name="Wincker P."/>
            <person name="Xing Y."/>
            <person name="Yang L."/>
            <person name="Yao Z."/>
            <person name="Ying F."/>
            <person name="Zhai J."/>
            <person name="Zhou L."/>
            <person name="Zuber A."/>
            <person name="Denarie J."/>
            <person name="Dixon R.A."/>
            <person name="May G.D."/>
            <person name="Schwartz D.C."/>
            <person name="Rogers J."/>
            <person name="Quetier F."/>
            <person name="Town C.D."/>
            <person name="Roe B.A."/>
        </authorList>
    </citation>
    <scope>NUCLEOTIDE SEQUENCE [LARGE SCALE GENOMIC DNA]</scope>
    <source>
        <strain evidence="6">A17</strain>
        <strain evidence="7 8">cv. Jemalong A17</strain>
    </source>
</reference>
<evidence type="ECO:0000256" key="3">
    <source>
        <dbReference type="ARBA" id="ARBA00022679"/>
    </source>
</evidence>
<keyword evidence="8" id="KW-1185">Reference proteome</keyword>
<organism evidence="6 8">
    <name type="scientific">Medicago truncatula</name>
    <name type="common">Barrel medic</name>
    <name type="synonym">Medicago tribuloides</name>
    <dbReference type="NCBI Taxonomy" id="3880"/>
    <lineage>
        <taxon>Eukaryota</taxon>
        <taxon>Viridiplantae</taxon>
        <taxon>Streptophyta</taxon>
        <taxon>Embryophyta</taxon>
        <taxon>Tracheophyta</taxon>
        <taxon>Spermatophyta</taxon>
        <taxon>Magnoliopsida</taxon>
        <taxon>eudicotyledons</taxon>
        <taxon>Gunneridae</taxon>
        <taxon>Pentapetalae</taxon>
        <taxon>rosids</taxon>
        <taxon>fabids</taxon>
        <taxon>Fabales</taxon>
        <taxon>Fabaceae</taxon>
        <taxon>Papilionoideae</taxon>
        <taxon>50 kb inversion clade</taxon>
        <taxon>NPAAA clade</taxon>
        <taxon>Hologalegina</taxon>
        <taxon>IRL clade</taxon>
        <taxon>Trifolieae</taxon>
        <taxon>Medicago</taxon>
    </lineage>
</organism>
<comment type="cofactor">
    <cofactor evidence="1">
        <name>Mg(2+)</name>
        <dbReference type="ChEBI" id="CHEBI:18420"/>
    </cofactor>
</comment>
<dbReference type="GO" id="GO:0016114">
    <property type="term" value="P:terpenoid biosynthetic process"/>
    <property type="evidence" value="ECO:0007669"/>
    <property type="project" value="InterPro"/>
</dbReference>
<feature type="transmembrane region" description="Helical" evidence="5">
    <location>
        <begin position="145"/>
        <end position="164"/>
    </location>
</feature>
<evidence type="ECO:0000256" key="4">
    <source>
        <dbReference type="ARBA" id="ARBA00023052"/>
    </source>
</evidence>
<keyword evidence="4" id="KW-0786">Thiamine pyrophosphate</keyword>
<evidence type="ECO:0000256" key="2">
    <source>
        <dbReference type="ARBA" id="ARBA00011738"/>
    </source>
</evidence>
<feature type="transmembrane region" description="Helical" evidence="5">
    <location>
        <begin position="213"/>
        <end position="231"/>
    </location>
</feature>
<proteinExistence type="predicted"/>
<dbReference type="InterPro" id="IPR005477">
    <property type="entry name" value="Dxylulose-5-P_synthase"/>
</dbReference>
<accession>A0A0C3Y3A8</accession>
<dbReference type="Pfam" id="PF13292">
    <property type="entry name" value="DXP_synthase_N"/>
    <property type="match status" value="1"/>
</dbReference>
<comment type="subunit">
    <text evidence="2">Homodimer.</text>
</comment>
<dbReference type="Proteomes" id="UP000002051">
    <property type="component" value="Chromosome 8"/>
</dbReference>
<name>G7LB78_MEDTR</name>
<gene>
    <name evidence="6" type="ordered locus">MTR_8g075280</name>
</gene>
<dbReference type="EMBL" id="CM001224">
    <property type="protein sequence ID" value="AET03751.2"/>
    <property type="molecule type" value="Genomic_DNA"/>
</dbReference>
<keyword evidence="5" id="KW-0472">Membrane</keyword>
<protein>
    <submittedName>
        <fullName evidence="6">Transmembrane protein, putative</fullName>
    </submittedName>
</protein>
<evidence type="ECO:0000313" key="6">
    <source>
        <dbReference type="EMBL" id="AET03751.2"/>
    </source>
</evidence>
<dbReference type="HOGENOM" id="CLU_082253_0_0_1"/>
<evidence type="ECO:0000256" key="1">
    <source>
        <dbReference type="ARBA" id="ARBA00001946"/>
    </source>
</evidence>
<keyword evidence="5" id="KW-1133">Transmembrane helix</keyword>
<dbReference type="EnsemblPlants" id="AET03751">
    <property type="protein sequence ID" value="AET03751"/>
    <property type="gene ID" value="MTR_8g075280"/>
</dbReference>
<sequence length="295" mass="33120">MAKRRRQGYRGYHNEGENTLESDITIIFSVSQTGGHLGSNLGVVELIQERGEYGGVYITVEGIKKPTLHERVIKISKCKHSFVAGEGLAGLVSTYGLNLNVLHAWVIWIWSLCNVENKMILFSSSLKLVKDFNNIAKSEEDISAYADYVGSSIMLGIALTSILISDPHGTLNTLFGLSTNLWMANARGVETDLQAGANHKYEVKHLELLNHKVWIIFIGLIFALIIQSYVAKEYAPESTFQNFVKHNLFLHSALVLSRKIPCSKCGINVDIELPEYRRSALKRSTWHWRDSVDKV</sequence>
<dbReference type="STRING" id="3880.G7LB78"/>
<evidence type="ECO:0000256" key="5">
    <source>
        <dbReference type="SAM" id="Phobius"/>
    </source>
</evidence>
<evidence type="ECO:0000313" key="8">
    <source>
        <dbReference type="Proteomes" id="UP000002051"/>
    </source>
</evidence>
<keyword evidence="5 6" id="KW-0812">Transmembrane</keyword>
<keyword evidence="3" id="KW-0808">Transferase</keyword>